<dbReference type="SUPFAM" id="SSF46894">
    <property type="entry name" value="C-terminal effector domain of the bipartite response regulators"/>
    <property type="match status" value="1"/>
</dbReference>
<dbReference type="SMART" id="SM00421">
    <property type="entry name" value="HTH_LUXR"/>
    <property type="match status" value="1"/>
</dbReference>
<dbReference type="PROSITE" id="PS50110">
    <property type="entry name" value="RESPONSE_REGULATORY"/>
    <property type="match status" value="1"/>
</dbReference>
<dbReference type="InterPro" id="IPR051015">
    <property type="entry name" value="EvgA-like"/>
</dbReference>
<dbReference type="SUPFAM" id="SSF52172">
    <property type="entry name" value="CheY-like"/>
    <property type="match status" value="1"/>
</dbReference>
<evidence type="ECO:0000256" key="1">
    <source>
        <dbReference type="ARBA" id="ARBA00022553"/>
    </source>
</evidence>
<evidence type="ECO:0000256" key="2">
    <source>
        <dbReference type="ARBA" id="ARBA00023125"/>
    </source>
</evidence>
<keyword evidence="1 3" id="KW-0597">Phosphoprotein</keyword>
<dbReference type="InterPro" id="IPR000792">
    <property type="entry name" value="Tscrpt_reg_LuxR_C"/>
</dbReference>
<dbReference type="InterPro" id="IPR011006">
    <property type="entry name" value="CheY-like_superfamily"/>
</dbReference>
<gene>
    <name evidence="6" type="ORF">SAMN05216287_0679</name>
</gene>
<accession>A0A1H2SK26</accession>
<dbReference type="PANTHER" id="PTHR45566">
    <property type="entry name" value="HTH-TYPE TRANSCRIPTIONAL REGULATOR YHJB-RELATED"/>
    <property type="match status" value="1"/>
</dbReference>
<dbReference type="InterPro" id="IPR016032">
    <property type="entry name" value="Sig_transdc_resp-reg_C-effctor"/>
</dbReference>
<feature type="modified residue" description="4-aspartylphosphate" evidence="3">
    <location>
        <position position="54"/>
    </location>
</feature>
<keyword evidence="7" id="KW-1185">Reference proteome</keyword>
<dbReference type="PRINTS" id="PR00038">
    <property type="entry name" value="HTHLUXR"/>
</dbReference>
<dbReference type="GO" id="GO:0003677">
    <property type="term" value="F:DNA binding"/>
    <property type="evidence" value="ECO:0007669"/>
    <property type="project" value="UniProtKB-KW"/>
</dbReference>
<feature type="domain" description="Response regulatory" evidence="5">
    <location>
        <begin position="3"/>
        <end position="119"/>
    </location>
</feature>
<dbReference type="Pfam" id="PF00196">
    <property type="entry name" value="GerE"/>
    <property type="match status" value="1"/>
</dbReference>
<dbReference type="RefSeq" id="WP_090224609.1">
    <property type="nucleotide sequence ID" value="NZ_FNNU01000001.1"/>
</dbReference>
<feature type="domain" description="HTH luxR-type" evidence="4">
    <location>
        <begin position="138"/>
        <end position="203"/>
    </location>
</feature>
<evidence type="ECO:0000256" key="3">
    <source>
        <dbReference type="PROSITE-ProRule" id="PRU00169"/>
    </source>
</evidence>
<dbReference type="Pfam" id="PF00072">
    <property type="entry name" value="Response_reg"/>
    <property type="match status" value="1"/>
</dbReference>
<protein>
    <submittedName>
        <fullName evidence="6">Two component transcriptional regulator, LuxR family</fullName>
    </submittedName>
</protein>
<evidence type="ECO:0000313" key="6">
    <source>
        <dbReference type="EMBL" id="SDW31981.1"/>
    </source>
</evidence>
<dbReference type="GO" id="GO:0000160">
    <property type="term" value="P:phosphorelay signal transduction system"/>
    <property type="evidence" value="ECO:0007669"/>
    <property type="project" value="InterPro"/>
</dbReference>
<dbReference type="GO" id="GO:0006355">
    <property type="term" value="P:regulation of DNA-templated transcription"/>
    <property type="evidence" value="ECO:0007669"/>
    <property type="project" value="InterPro"/>
</dbReference>
<proteinExistence type="predicted"/>
<dbReference type="InterPro" id="IPR001789">
    <property type="entry name" value="Sig_transdc_resp-reg_receiver"/>
</dbReference>
<dbReference type="PANTHER" id="PTHR45566:SF2">
    <property type="entry name" value="NARL SUBFAMILY"/>
    <property type="match status" value="1"/>
</dbReference>
<organism evidence="6 7">
    <name type="scientific">Pseudomonas kuykendallii</name>
    <dbReference type="NCBI Taxonomy" id="1007099"/>
    <lineage>
        <taxon>Bacteria</taxon>
        <taxon>Pseudomonadati</taxon>
        <taxon>Pseudomonadota</taxon>
        <taxon>Gammaproteobacteria</taxon>
        <taxon>Pseudomonadales</taxon>
        <taxon>Pseudomonadaceae</taxon>
        <taxon>Pseudomonas</taxon>
    </lineage>
</organism>
<evidence type="ECO:0000259" key="4">
    <source>
        <dbReference type="PROSITE" id="PS50043"/>
    </source>
</evidence>
<dbReference type="Proteomes" id="UP000243778">
    <property type="component" value="Unassembled WGS sequence"/>
</dbReference>
<dbReference type="InterPro" id="IPR058245">
    <property type="entry name" value="NreC/VraR/RcsB-like_REC"/>
</dbReference>
<dbReference type="CDD" id="cd06170">
    <property type="entry name" value="LuxR_C_like"/>
    <property type="match status" value="1"/>
</dbReference>
<dbReference type="PROSITE" id="PS50043">
    <property type="entry name" value="HTH_LUXR_2"/>
    <property type="match status" value="1"/>
</dbReference>
<reference evidence="7" key="1">
    <citation type="submission" date="2016-10" db="EMBL/GenBank/DDBJ databases">
        <authorList>
            <person name="Varghese N."/>
            <person name="Submissions S."/>
        </authorList>
    </citation>
    <scope>NUCLEOTIDE SEQUENCE [LARGE SCALE GENOMIC DNA]</scope>
    <source>
        <strain evidence="7">NRRL B-59562</strain>
    </source>
</reference>
<dbReference type="CDD" id="cd17535">
    <property type="entry name" value="REC_NarL-like"/>
    <property type="match status" value="1"/>
</dbReference>
<dbReference type="EMBL" id="FNNU01000001">
    <property type="protein sequence ID" value="SDW31981.1"/>
    <property type="molecule type" value="Genomic_DNA"/>
</dbReference>
<evidence type="ECO:0000313" key="7">
    <source>
        <dbReference type="Proteomes" id="UP000243778"/>
    </source>
</evidence>
<dbReference type="OrthoDB" id="9796655at2"/>
<dbReference type="STRING" id="1007099.SAMN05216287_0679"/>
<name>A0A1H2SK26_9PSED</name>
<keyword evidence="2" id="KW-0238">DNA-binding</keyword>
<dbReference type="SMART" id="SM00448">
    <property type="entry name" value="REC"/>
    <property type="match status" value="1"/>
</dbReference>
<dbReference type="Gene3D" id="3.40.50.2300">
    <property type="match status" value="1"/>
</dbReference>
<dbReference type="InterPro" id="IPR036388">
    <property type="entry name" value="WH-like_DNA-bd_sf"/>
</dbReference>
<dbReference type="AlphaFoldDB" id="A0A1H2SK26"/>
<evidence type="ECO:0000259" key="5">
    <source>
        <dbReference type="PROSITE" id="PS50110"/>
    </source>
</evidence>
<dbReference type="Gene3D" id="1.10.10.10">
    <property type="entry name" value="Winged helix-like DNA-binding domain superfamily/Winged helix DNA-binding domain"/>
    <property type="match status" value="1"/>
</dbReference>
<sequence>MERIIVADDHPIFREGLARIVRRMMPAAHIEEAANLDAVLALARQAPPEVLILDLMFPGLSVPASIRSLRQEFNRSSIIIVSMIDDEAQIDQVMAAGADGFVGKSLPPDEIGDAILAIRAGEFVVRYVRGGILGQSPERARLQGLTPRQQEVLRLLTAGLSNKEIARELDISPFTARLHVSSLLQALGVASRAAAAALGASAGLLARR</sequence>